<protein>
    <submittedName>
        <fullName evidence="8">Polar amino acid transport system substrate-binding protein</fullName>
    </submittedName>
</protein>
<evidence type="ECO:0000256" key="2">
    <source>
        <dbReference type="ARBA" id="ARBA00010333"/>
    </source>
</evidence>
<feature type="chain" id="PRO_5011648968" evidence="5">
    <location>
        <begin position="19"/>
        <end position="257"/>
    </location>
</feature>
<dbReference type="OrthoDB" id="9774451at2"/>
<keyword evidence="3 5" id="KW-0732">Signal</keyword>
<comment type="subcellular location">
    <subcellularLocation>
        <location evidence="1">Cell envelope</location>
    </subcellularLocation>
</comment>
<dbReference type="Pfam" id="PF00497">
    <property type="entry name" value="SBP_bac_3"/>
    <property type="match status" value="1"/>
</dbReference>
<dbReference type="Proteomes" id="UP000198943">
    <property type="component" value="Unassembled WGS sequence"/>
</dbReference>
<feature type="domain" description="Ionotropic glutamate receptor C-terminal" evidence="7">
    <location>
        <begin position="34"/>
        <end position="254"/>
    </location>
</feature>
<dbReference type="PANTHER" id="PTHR35936:SF17">
    <property type="entry name" value="ARGININE-BINDING EXTRACELLULAR PROTEIN ARTP"/>
    <property type="match status" value="1"/>
</dbReference>
<reference evidence="9" key="1">
    <citation type="submission" date="2016-10" db="EMBL/GenBank/DDBJ databases">
        <authorList>
            <person name="Varghese N."/>
            <person name="Submissions S."/>
        </authorList>
    </citation>
    <scope>NUCLEOTIDE SEQUENCE [LARGE SCALE GENOMIC DNA]</scope>
    <source>
        <strain evidence="9">DSM 11005</strain>
    </source>
</reference>
<comment type="similarity">
    <text evidence="2 4">Belongs to the bacterial solute-binding protein 3 family.</text>
</comment>
<dbReference type="InterPro" id="IPR001638">
    <property type="entry name" value="Solute-binding_3/MltF_N"/>
</dbReference>
<evidence type="ECO:0000259" key="7">
    <source>
        <dbReference type="SMART" id="SM00079"/>
    </source>
</evidence>
<dbReference type="InterPro" id="IPR001320">
    <property type="entry name" value="Iontro_rcpt_C"/>
</dbReference>
<evidence type="ECO:0000256" key="5">
    <source>
        <dbReference type="SAM" id="SignalP"/>
    </source>
</evidence>
<dbReference type="EMBL" id="FMYW01000002">
    <property type="protein sequence ID" value="SDC04450.1"/>
    <property type="molecule type" value="Genomic_DNA"/>
</dbReference>
<gene>
    <name evidence="8" type="ORF">SAMN04487864_10215</name>
</gene>
<dbReference type="PANTHER" id="PTHR35936">
    <property type="entry name" value="MEMBRANE-BOUND LYTIC MUREIN TRANSGLYCOSYLASE F"/>
    <property type="match status" value="1"/>
</dbReference>
<evidence type="ECO:0000256" key="1">
    <source>
        <dbReference type="ARBA" id="ARBA00004196"/>
    </source>
</evidence>
<dbReference type="SMART" id="SM00079">
    <property type="entry name" value="PBPe"/>
    <property type="match status" value="1"/>
</dbReference>
<dbReference type="SUPFAM" id="SSF53850">
    <property type="entry name" value="Periplasmic binding protein-like II"/>
    <property type="match status" value="1"/>
</dbReference>
<organism evidence="8 9">
    <name type="scientific">Succiniclasticum ruminis</name>
    <dbReference type="NCBI Taxonomy" id="40841"/>
    <lineage>
        <taxon>Bacteria</taxon>
        <taxon>Bacillati</taxon>
        <taxon>Bacillota</taxon>
        <taxon>Negativicutes</taxon>
        <taxon>Acidaminococcales</taxon>
        <taxon>Acidaminococcaceae</taxon>
        <taxon>Succiniclasticum</taxon>
    </lineage>
</organism>
<evidence type="ECO:0000259" key="6">
    <source>
        <dbReference type="SMART" id="SM00062"/>
    </source>
</evidence>
<sequence length="257" mass="27712">MKKTFMLLMAMVMVVMMAAGCGGGEKKKAEAPKVLRVGTEPTFAPFEFQKDGSKEFDGFDMDLIRAIGKQLNMKVEILNMGFDALIPALNAGNIDVAAAGMSITPDRQKAVDMSDPYYVAGLVVVVNKDNTAVKGINELNNKGIAVQIGTTGAERAAKVPGAKVKNFNTNAEVFLELKNKGVEAVIIDKPVAEYFLATGGGKDYAKIVGDTMEAESYGLSLKKNSPLTKEINKALLDLKKNGEYDKIYAKWFGAVKK</sequence>
<evidence type="ECO:0000256" key="3">
    <source>
        <dbReference type="ARBA" id="ARBA00022729"/>
    </source>
</evidence>
<feature type="domain" description="Solute-binding protein family 3/N-terminal" evidence="6">
    <location>
        <begin position="34"/>
        <end position="255"/>
    </location>
</feature>
<name>A0A1G6IDG3_9FIRM</name>
<dbReference type="PROSITE" id="PS51257">
    <property type="entry name" value="PROKAR_LIPOPROTEIN"/>
    <property type="match status" value="1"/>
</dbReference>
<feature type="signal peptide" evidence="5">
    <location>
        <begin position="1"/>
        <end position="18"/>
    </location>
</feature>
<evidence type="ECO:0000313" key="8">
    <source>
        <dbReference type="EMBL" id="SDC04450.1"/>
    </source>
</evidence>
<dbReference type="GO" id="GO:0015276">
    <property type="term" value="F:ligand-gated monoatomic ion channel activity"/>
    <property type="evidence" value="ECO:0007669"/>
    <property type="project" value="InterPro"/>
</dbReference>
<dbReference type="InterPro" id="IPR018313">
    <property type="entry name" value="SBP_3_CS"/>
</dbReference>
<dbReference type="AlphaFoldDB" id="A0A1G6IDG3"/>
<dbReference type="RefSeq" id="WP_093729200.1">
    <property type="nucleotide sequence ID" value="NZ_FMYW01000002.1"/>
</dbReference>
<proteinExistence type="inferred from homology"/>
<dbReference type="SMART" id="SM00062">
    <property type="entry name" value="PBPb"/>
    <property type="match status" value="1"/>
</dbReference>
<evidence type="ECO:0000256" key="4">
    <source>
        <dbReference type="RuleBase" id="RU003744"/>
    </source>
</evidence>
<dbReference type="CDD" id="cd13624">
    <property type="entry name" value="PBP2_Arg_Lys_His"/>
    <property type="match status" value="1"/>
</dbReference>
<dbReference type="GO" id="GO:0016020">
    <property type="term" value="C:membrane"/>
    <property type="evidence" value="ECO:0007669"/>
    <property type="project" value="InterPro"/>
</dbReference>
<accession>A0A1G6IDG3</accession>
<dbReference type="GO" id="GO:0030313">
    <property type="term" value="C:cell envelope"/>
    <property type="evidence" value="ECO:0007669"/>
    <property type="project" value="UniProtKB-SubCell"/>
</dbReference>
<keyword evidence="9" id="KW-1185">Reference proteome</keyword>
<evidence type="ECO:0000313" key="9">
    <source>
        <dbReference type="Proteomes" id="UP000198943"/>
    </source>
</evidence>
<dbReference type="Gene3D" id="3.40.190.10">
    <property type="entry name" value="Periplasmic binding protein-like II"/>
    <property type="match status" value="2"/>
</dbReference>
<dbReference type="PROSITE" id="PS01039">
    <property type="entry name" value="SBP_BACTERIAL_3"/>
    <property type="match status" value="1"/>
</dbReference>